<dbReference type="HOGENOM" id="CLU_001882_2_3_6"/>
<dbReference type="Proteomes" id="UP000031627">
    <property type="component" value="Chromosome"/>
</dbReference>
<dbReference type="SUPFAM" id="SSF50715">
    <property type="entry name" value="Ribosomal protein L25-like"/>
    <property type="match status" value="1"/>
</dbReference>
<dbReference type="InterPro" id="IPR049437">
    <property type="entry name" value="tRNA-synt_1c_C2"/>
</dbReference>
<accession>A0A090AJG8</accession>
<evidence type="ECO:0000256" key="1">
    <source>
        <dbReference type="ARBA" id="ARBA00005594"/>
    </source>
</evidence>
<organism evidence="15 16">
    <name type="scientific">Candidatus Tachikawaea gelatinosa</name>
    <dbReference type="NCBI Taxonomy" id="1410383"/>
    <lineage>
        <taxon>Bacteria</taxon>
        <taxon>Pseudomonadati</taxon>
        <taxon>Pseudomonadota</taxon>
        <taxon>Gammaproteobacteria</taxon>
        <taxon>Enterobacterales</taxon>
        <taxon>Enterobacteriaceae</taxon>
        <taxon>Candidatus Tachikawaea</taxon>
    </lineage>
</organism>
<name>A0A090AJG8_9ENTR</name>
<dbReference type="InterPro" id="IPR020059">
    <property type="entry name" value="Glu/Gln-tRNA-synth_Ib_codon-bd"/>
</dbReference>
<dbReference type="InterPro" id="IPR050132">
    <property type="entry name" value="Gln/Glu-tRNA_Ligase"/>
</dbReference>
<dbReference type="InterPro" id="IPR001412">
    <property type="entry name" value="aa-tRNA-synth_I_CS"/>
</dbReference>
<keyword evidence="7 11" id="KW-0648">Protein biosynthesis</keyword>
<keyword evidence="4 11" id="KW-0436">Ligase</keyword>
<evidence type="ECO:0000256" key="2">
    <source>
        <dbReference type="ARBA" id="ARBA00012836"/>
    </source>
</evidence>
<comment type="similarity">
    <text evidence="1 11">Belongs to the class-I aminoacyl-tRNA synthetase family.</text>
</comment>
<evidence type="ECO:0000256" key="7">
    <source>
        <dbReference type="ARBA" id="ARBA00022917"/>
    </source>
</evidence>
<reference evidence="16" key="1">
    <citation type="submission" date="2013-11" db="EMBL/GenBank/DDBJ databases">
        <title>Symbiont-containing voluminous jelly as an extraordinary maternal gift for overwintering insect nymphs.</title>
        <authorList>
            <person name="Kaiwa N."/>
            <person name="Hosokawa T."/>
            <person name="Nikoh N."/>
            <person name="Meng X.Y."/>
            <person name="Tanahashi M."/>
            <person name="Moriyama M."/>
            <person name="Maeda T."/>
            <person name="Yamaguchi K."/>
            <person name="Shigenobu S."/>
            <person name="Ito M."/>
            <person name="Fukatsu T."/>
        </authorList>
    </citation>
    <scope>NUCLEOTIDE SEQUENCE [LARGE SCALE GENOMIC DNA]</scope>
    <source>
        <strain evidence="16">UwTKB</strain>
    </source>
</reference>
<evidence type="ECO:0000259" key="12">
    <source>
        <dbReference type="Pfam" id="PF00749"/>
    </source>
</evidence>
<evidence type="ECO:0000313" key="15">
    <source>
        <dbReference type="EMBL" id="BAP58588.1"/>
    </source>
</evidence>
<dbReference type="InterPro" id="IPR020056">
    <property type="entry name" value="Rbsml_bL25/Gln-tRNA_synth_N"/>
</dbReference>
<evidence type="ECO:0000259" key="14">
    <source>
        <dbReference type="Pfam" id="PF20974"/>
    </source>
</evidence>
<dbReference type="PROSITE" id="PS00178">
    <property type="entry name" value="AA_TRNA_LIGASE_I"/>
    <property type="match status" value="1"/>
</dbReference>
<dbReference type="InterPro" id="IPR004514">
    <property type="entry name" value="Gln-tRNA-synth"/>
</dbReference>
<dbReference type="InterPro" id="IPR011035">
    <property type="entry name" value="Ribosomal_bL25/Gln-tRNA_synth"/>
</dbReference>
<evidence type="ECO:0000256" key="8">
    <source>
        <dbReference type="ARBA" id="ARBA00023146"/>
    </source>
</evidence>
<dbReference type="NCBIfam" id="NF011291">
    <property type="entry name" value="PRK14703.1"/>
    <property type="match status" value="1"/>
</dbReference>
<dbReference type="SUPFAM" id="SSF52374">
    <property type="entry name" value="Nucleotidylyl transferase"/>
    <property type="match status" value="1"/>
</dbReference>
<feature type="domain" description="Glutamyl/glutaminyl-tRNA synthetase class Ib anti-codon binding" evidence="13">
    <location>
        <begin position="345"/>
        <end position="445"/>
    </location>
</feature>
<dbReference type="GO" id="GO:0006425">
    <property type="term" value="P:glutaminyl-tRNA aminoacylation"/>
    <property type="evidence" value="ECO:0007669"/>
    <property type="project" value="UniProtKB-UniRule"/>
</dbReference>
<reference evidence="15 16" key="2">
    <citation type="journal article" date="2014" name="Curr. Biol.">
        <title>Symbiont-Supplemented Maternal Investment Underpinning Host's Ecological Adaptation.</title>
        <authorList>
            <person name="Kaiwa N."/>
            <person name="Hosokawa T."/>
            <person name="Nikoh N."/>
            <person name="Tanahashi M."/>
            <person name="Moriyama M."/>
            <person name="Meng X.Y."/>
            <person name="Maeda T."/>
            <person name="Yamaguchi K."/>
            <person name="Shigenobu S."/>
            <person name="Ito M."/>
            <person name="Fukatsu T."/>
        </authorList>
    </citation>
    <scope>NUCLEOTIDE SEQUENCE [LARGE SCALE GENOMIC DNA]</scope>
    <source>
        <strain evidence="15 16">UwTKB</strain>
    </source>
</reference>
<dbReference type="InterPro" id="IPR020058">
    <property type="entry name" value="Glu/Gln-tRNA-synth_Ib_cat-dom"/>
</dbReference>
<dbReference type="PRINTS" id="PR00987">
    <property type="entry name" value="TRNASYNTHGLU"/>
</dbReference>
<protein>
    <recommendedName>
        <fullName evidence="2 10">Glutamine--tRNA ligase</fullName>
        <ecNumber evidence="2 10">6.1.1.18</ecNumber>
    </recommendedName>
</protein>
<keyword evidence="6 11" id="KW-0067">ATP-binding</keyword>
<dbReference type="EC" id="6.1.1.18" evidence="2 10"/>
<dbReference type="Gene3D" id="2.40.240.10">
    <property type="entry name" value="Ribosomal Protein L25, Chain P"/>
    <property type="match status" value="2"/>
</dbReference>
<dbReference type="GO" id="GO:0005829">
    <property type="term" value="C:cytosol"/>
    <property type="evidence" value="ECO:0007669"/>
    <property type="project" value="TreeGrafter"/>
</dbReference>
<dbReference type="FunFam" id="2.40.240.10:FF:000001">
    <property type="entry name" value="Glutamine--tRNA ligase"/>
    <property type="match status" value="1"/>
</dbReference>
<sequence length="553" mass="66208">MFGIKMDKFKEKKRNFIRQIIQKDLMKGKNINICTRFPPEPNGYLHIGHAKSICLNFEIAREYKGKCYLRFDDTNPTKENVNFIKSIIKDIKWLGYQWNGKIRYSSDYFDQFYLYAIQLIKKNLAYVDELSPEEIRFYRGTRTSLGIDSPYRNRTIEENLLLFKKMKNGEFLEKKACLRAKIDMKSNFIVMRDPILYRIKYIEHHQTKKKWCIYPMYDFAQCISDALEGITHSICTLEFQDNRRLYEWILDKLNFKFHPKQYEFSRLNIEYSILSKRKLIKLIEEKIVNNWDDPRILTISGLRRRGYTPLAIRNFCEKIGVTKQENLIELSFLESCIRDELNKKAYRLMAVINPLKIVIENFPQDYEEIIFMPNHPQNKNFGMKKVFFNRELWIEKSDFLEKASDQYRRLTLNNEVRLRNAYIIRANKIEKNKKGEIICVYCSCDFDTLNKHPKDGRKIKGVIHWVSIKHGLPAIFHIYDKLFMTKNPNLEDNFKESINPQSLIIKKGFIEPHFKNLKLGTALQFEREGYFYQDTNFSQNIIFNRTVTLKKSF</sequence>
<proteinExistence type="inferred from homology"/>
<dbReference type="PANTHER" id="PTHR43097">
    <property type="entry name" value="GLUTAMINE-TRNA LIGASE"/>
    <property type="match status" value="1"/>
</dbReference>
<dbReference type="InterPro" id="IPR000924">
    <property type="entry name" value="Glu/Gln-tRNA-synth"/>
</dbReference>
<dbReference type="Pfam" id="PF03950">
    <property type="entry name" value="tRNA-synt_1c_C"/>
    <property type="match status" value="1"/>
</dbReference>
<dbReference type="STRING" id="1410383.TGUWTKB_3490"/>
<dbReference type="EMBL" id="AP014521">
    <property type="protein sequence ID" value="BAP58588.1"/>
    <property type="molecule type" value="Genomic_DNA"/>
</dbReference>
<keyword evidence="3" id="KW-0963">Cytoplasm</keyword>
<evidence type="ECO:0000313" key="16">
    <source>
        <dbReference type="Proteomes" id="UP000031627"/>
    </source>
</evidence>
<dbReference type="Gene3D" id="3.40.50.620">
    <property type="entry name" value="HUPs"/>
    <property type="match status" value="1"/>
</dbReference>
<keyword evidence="8 11" id="KW-0030">Aminoacyl-tRNA synthetase</keyword>
<dbReference type="NCBIfam" id="TIGR00440">
    <property type="entry name" value="glnS"/>
    <property type="match status" value="1"/>
</dbReference>
<dbReference type="GO" id="GO:0004819">
    <property type="term" value="F:glutamine-tRNA ligase activity"/>
    <property type="evidence" value="ECO:0007669"/>
    <property type="project" value="UniProtKB-UniRule"/>
</dbReference>
<evidence type="ECO:0000256" key="11">
    <source>
        <dbReference type="RuleBase" id="RU363037"/>
    </source>
</evidence>
<gene>
    <name evidence="15" type="primary">glnS</name>
    <name evidence="15" type="ORF">TGUWTKB_3490</name>
</gene>
<evidence type="ECO:0000259" key="13">
    <source>
        <dbReference type="Pfam" id="PF03950"/>
    </source>
</evidence>
<keyword evidence="16" id="KW-1185">Reference proteome</keyword>
<evidence type="ECO:0000256" key="5">
    <source>
        <dbReference type="ARBA" id="ARBA00022741"/>
    </source>
</evidence>
<evidence type="ECO:0000256" key="3">
    <source>
        <dbReference type="ARBA" id="ARBA00022490"/>
    </source>
</evidence>
<dbReference type="Pfam" id="PF20974">
    <property type="entry name" value="tRNA-synt_1c_C2"/>
    <property type="match status" value="1"/>
</dbReference>
<evidence type="ECO:0000256" key="9">
    <source>
        <dbReference type="ARBA" id="ARBA00048270"/>
    </source>
</evidence>
<evidence type="ECO:0000256" key="4">
    <source>
        <dbReference type="ARBA" id="ARBA00022598"/>
    </source>
</evidence>
<evidence type="ECO:0000256" key="6">
    <source>
        <dbReference type="ARBA" id="ARBA00022840"/>
    </source>
</evidence>
<dbReference type="InterPro" id="IPR014729">
    <property type="entry name" value="Rossmann-like_a/b/a_fold"/>
</dbReference>
<dbReference type="FunFam" id="3.40.50.620:FF:000037">
    <property type="entry name" value="Glutamine--tRNA ligase cytoplasmic"/>
    <property type="match status" value="1"/>
</dbReference>
<keyword evidence="5 11" id="KW-0547">Nucleotide-binding</keyword>
<dbReference type="KEGG" id="sbw:TGUWTKB_3490"/>
<comment type="catalytic activity">
    <reaction evidence="9">
        <text>tRNA(Gln) + L-glutamine + ATP = L-glutaminyl-tRNA(Gln) + AMP + diphosphate</text>
        <dbReference type="Rhea" id="RHEA:20121"/>
        <dbReference type="Rhea" id="RHEA-COMP:9662"/>
        <dbReference type="Rhea" id="RHEA-COMP:9681"/>
        <dbReference type="ChEBI" id="CHEBI:30616"/>
        <dbReference type="ChEBI" id="CHEBI:33019"/>
        <dbReference type="ChEBI" id="CHEBI:58359"/>
        <dbReference type="ChEBI" id="CHEBI:78442"/>
        <dbReference type="ChEBI" id="CHEBI:78521"/>
        <dbReference type="ChEBI" id="CHEBI:456215"/>
        <dbReference type="EC" id="6.1.1.18"/>
    </reaction>
</comment>
<dbReference type="Pfam" id="PF00749">
    <property type="entry name" value="tRNA-synt_1c"/>
    <property type="match status" value="1"/>
</dbReference>
<feature type="domain" description="tRNA synthetases class I (E and Q) anti-codon binding" evidence="14">
    <location>
        <begin position="462"/>
        <end position="534"/>
    </location>
</feature>
<dbReference type="PANTHER" id="PTHR43097:SF5">
    <property type="entry name" value="GLUTAMATE--TRNA LIGASE"/>
    <property type="match status" value="1"/>
</dbReference>
<dbReference type="GO" id="GO:0005524">
    <property type="term" value="F:ATP binding"/>
    <property type="evidence" value="ECO:0007669"/>
    <property type="project" value="UniProtKB-KW"/>
</dbReference>
<feature type="domain" description="Glutamyl/glutaminyl-tRNA synthetase class Ib catalytic" evidence="12">
    <location>
        <begin position="33"/>
        <end position="342"/>
    </location>
</feature>
<evidence type="ECO:0000256" key="10">
    <source>
        <dbReference type="NCBIfam" id="TIGR00440"/>
    </source>
</evidence>
<dbReference type="AlphaFoldDB" id="A0A090AJG8"/>